<dbReference type="PANTHER" id="PTHR10815">
    <property type="entry name" value="METHYLATED-DNA--PROTEIN-CYSTEINE METHYLTRANSFERASE"/>
    <property type="match status" value="1"/>
</dbReference>
<dbReference type="AlphaFoldDB" id="A0A919FW02"/>
<dbReference type="InterPro" id="IPR036388">
    <property type="entry name" value="WH-like_DNA-bd_sf"/>
</dbReference>
<dbReference type="Gene3D" id="3.30.160.70">
    <property type="entry name" value="Methylated DNA-protein cysteine methyltransferase domain"/>
    <property type="match status" value="1"/>
</dbReference>
<dbReference type="InterPro" id="IPR014048">
    <property type="entry name" value="MethylDNA_cys_MeTrfase_DNA-bd"/>
</dbReference>
<evidence type="ECO:0000256" key="1">
    <source>
        <dbReference type="ARBA" id="ARBA00001286"/>
    </source>
</evidence>
<dbReference type="SUPFAM" id="SSF46767">
    <property type="entry name" value="Methylated DNA-protein cysteine methyltransferase, C-terminal domain"/>
    <property type="match status" value="1"/>
</dbReference>
<dbReference type="PANTHER" id="PTHR10815:SF5">
    <property type="entry name" value="METHYLATED-DNA--PROTEIN-CYSTEINE METHYLTRANSFERASE"/>
    <property type="match status" value="1"/>
</dbReference>
<keyword evidence="7" id="KW-0234">DNA repair</keyword>
<dbReference type="Pfam" id="PF01035">
    <property type="entry name" value="DNA_binding_1"/>
    <property type="match status" value="1"/>
</dbReference>
<evidence type="ECO:0000313" key="11">
    <source>
        <dbReference type="Proteomes" id="UP000617734"/>
    </source>
</evidence>
<comment type="catalytic activity">
    <reaction evidence="1">
        <text>a 4-O-methyl-thymidine in DNA + L-cysteinyl-[protein] = a thymidine in DNA + S-methyl-L-cysteinyl-[protein]</text>
        <dbReference type="Rhea" id="RHEA:53428"/>
        <dbReference type="Rhea" id="RHEA-COMP:10131"/>
        <dbReference type="Rhea" id="RHEA-COMP:10132"/>
        <dbReference type="Rhea" id="RHEA-COMP:13555"/>
        <dbReference type="Rhea" id="RHEA-COMP:13556"/>
        <dbReference type="ChEBI" id="CHEBI:29950"/>
        <dbReference type="ChEBI" id="CHEBI:82612"/>
        <dbReference type="ChEBI" id="CHEBI:137386"/>
        <dbReference type="ChEBI" id="CHEBI:137387"/>
        <dbReference type="EC" id="2.1.1.63"/>
    </reaction>
</comment>
<evidence type="ECO:0000256" key="5">
    <source>
        <dbReference type="ARBA" id="ARBA00022679"/>
    </source>
</evidence>
<sequence>MTVHTTIDSPLGTLLLVGEESPTAVGGTALAAACVPGTRRAVTVRPGWRHDPAAFEVIADRFARYFDGGLTRFDLECTVTGTDFQRRVWATLDAIPYGSTTTYGRLAAALGLPNGARAVGAANGANPLMIVRPCHRVIGADGSLTGYAGGTERKRQLLVLEGAAAALAGWPESVASS</sequence>
<comment type="similarity">
    <text evidence="2">Belongs to the MGMT family.</text>
</comment>
<name>A0A919FW02_9ACTN</name>
<evidence type="ECO:0000313" key="10">
    <source>
        <dbReference type="EMBL" id="GHH73356.1"/>
    </source>
</evidence>
<evidence type="ECO:0000259" key="9">
    <source>
        <dbReference type="Pfam" id="PF01035"/>
    </source>
</evidence>
<dbReference type="GO" id="GO:0003908">
    <property type="term" value="F:methylated-DNA-[protein]-cysteine S-methyltransferase activity"/>
    <property type="evidence" value="ECO:0007669"/>
    <property type="project" value="UniProtKB-EC"/>
</dbReference>
<dbReference type="InterPro" id="IPR036217">
    <property type="entry name" value="MethylDNA_cys_MeTrfase_DNAb"/>
</dbReference>
<dbReference type="GO" id="GO:0006281">
    <property type="term" value="P:DNA repair"/>
    <property type="evidence" value="ECO:0007669"/>
    <property type="project" value="UniProtKB-KW"/>
</dbReference>
<dbReference type="GeneID" id="95354158"/>
<gene>
    <name evidence="10" type="ORF">GCM10018781_37500</name>
</gene>
<dbReference type="RefSeq" id="WP_190211993.1">
    <property type="nucleotide sequence ID" value="NZ_BNBO01000019.1"/>
</dbReference>
<dbReference type="InterPro" id="IPR036631">
    <property type="entry name" value="MGMT_N_sf"/>
</dbReference>
<dbReference type="EMBL" id="BNBO01000019">
    <property type="protein sequence ID" value="GHH73356.1"/>
    <property type="molecule type" value="Genomic_DNA"/>
</dbReference>
<dbReference type="GO" id="GO:0032259">
    <property type="term" value="P:methylation"/>
    <property type="evidence" value="ECO:0007669"/>
    <property type="project" value="UniProtKB-KW"/>
</dbReference>
<reference evidence="10" key="1">
    <citation type="journal article" date="2014" name="Int. J. Syst. Evol. Microbiol.">
        <title>Complete genome sequence of Corynebacterium casei LMG S-19264T (=DSM 44701T), isolated from a smear-ripened cheese.</title>
        <authorList>
            <consortium name="US DOE Joint Genome Institute (JGI-PGF)"/>
            <person name="Walter F."/>
            <person name="Albersmeier A."/>
            <person name="Kalinowski J."/>
            <person name="Ruckert C."/>
        </authorList>
    </citation>
    <scope>NUCLEOTIDE SEQUENCE</scope>
    <source>
        <strain evidence="10">JCM 4646</strain>
    </source>
</reference>
<evidence type="ECO:0000256" key="4">
    <source>
        <dbReference type="ARBA" id="ARBA00022603"/>
    </source>
</evidence>
<dbReference type="NCBIfam" id="TIGR00589">
    <property type="entry name" value="ogt"/>
    <property type="match status" value="1"/>
</dbReference>
<feature type="domain" description="Methylated-DNA-[protein]-cysteine S-methyltransferase DNA binding" evidence="9">
    <location>
        <begin position="83"/>
        <end position="162"/>
    </location>
</feature>
<comment type="caution">
    <text evidence="10">The sequence shown here is derived from an EMBL/GenBank/DDBJ whole genome shotgun (WGS) entry which is preliminary data.</text>
</comment>
<evidence type="ECO:0000256" key="7">
    <source>
        <dbReference type="ARBA" id="ARBA00023204"/>
    </source>
</evidence>
<keyword evidence="5" id="KW-0808">Transferase</keyword>
<dbReference type="CDD" id="cd06445">
    <property type="entry name" value="ATase"/>
    <property type="match status" value="1"/>
</dbReference>
<evidence type="ECO:0000256" key="2">
    <source>
        <dbReference type="ARBA" id="ARBA00008711"/>
    </source>
</evidence>
<evidence type="ECO:0000256" key="6">
    <source>
        <dbReference type="ARBA" id="ARBA00022763"/>
    </source>
</evidence>
<keyword evidence="4 10" id="KW-0489">Methyltransferase</keyword>
<evidence type="ECO:0000256" key="3">
    <source>
        <dbReference type="ARBA" id="ARBA00011918"/>
    </source>
</evidence>
<reference evidence="10" key="2">
    <citation type="submission" date="2020-09" db="EMBL/GenBank/DDBJ databases">
        <authorList>
            <person name="Sun Q."/>
            <person name="Ohkuma M."/>
        </authorList>
    </citation>
    <scope>NUCLEOTIDE SEQUENCE</scope>
    <source>
        <strain evidence="10">JCM 4646</strain>
    </source>
</reference>
<protein>
    <recommendedName>
        <fullName evidence="3">methylated-DNA--[protein]-cysteine S-methyltransferase</fullName>
        <ecNumber evidence="3">2.1.1.63</ecNumber>
    </recommendedName>
</protein>
<comment type="catalytic activity">
    <reaction evidence="8">
        <text>a 6-O-methyl-2'-deoxyguanosine in DNA + L-cysteinyl-[protein] = S-methyl-L-cysteinyl-[protein] + a 2'-deoxyguanosine in DNA</text>
        <dbReference type="Rhea" id="RHEA:24000"/>
        <dbReference type="Rhea" id="RHEA-COMP:10131"/>
        <dbReference type="Rhea" id="RHEA-COMP:10132"/>
        <dbReference type="Rhea" id="RHEA-COMP:11367"/>
        <dbReference type="Rhea" id="RHEA-COMP:11368"/>
        <dbReference type="ChEBI" id="CHEBI:29950"/>
        <dbReference type="ChEBI" id="CHEBI:82612"/>
        <dbReference type="ChEBI" id="CHEBI:85445"/>
        <dbReference type="ChEBI" id="CHEBI:85448"/>
        <dbReference type="EC" id="2.1.1.63"/>
    </reaction>
</comment>
<dbReference type="Proteomes" id="UP000617734">
    <property type="component" value="Unassembled WGS sequence"/>
</dbReference>
<dbReference type="SUPFAM" id="SSF53155">
    <property type="entry name" value="Methylated DNA-protein cysteine methyltransferase domain"/>
    <property type="match status" value="1"/>
</dbReference>
<keyword evidence="6" id="KW-0227">DNA damage</keyword>
<dbReference type="Gene3D" id="1.10.10.10">
    <property type="entry name" value="Winged helix-like DNA-binding domain superfamily/Winged helix DNA-binding domain"/>
    <property type="match status" value="1"/>
</dbReference>
<dbReference type="EC" id="2.1.1.63" evidence="3"/>
<keyword evidence="11" id="KW-1185">Reference proteome</keyword>
<dbReference type="FunFam" id="1.10.10.10:FF:000214">
    <property type="entry name" value="Methylated-DNA--protein-cysteine methyltransferase"/>
    <property type="match status" value="1"/>
</dbReference>
<accession>A0A919FW02</accession>
<organism evidence="10 11">
    <name type="scientific">Kitasatospora indigofera</name>
    <dbReference type="NCBI Taxonomy" id="67307"/>
    <lineage>
        <taxon>Bacteria</taxon>
        <taxon>Bacillati</taxon>
        <taxon>Actinomycetota</taxon>
        <taxon>Actinomycetes</taxon>
        <taxon>Kitasatosporales</taxon>
        <taxon>Streptomycetaceae</taxon>
        <taxon>Kitasatospora</taxon>
    </lineage>
</organism>
<proteinExistence type="inferred from homology"/>
<evidence type="ECO:0000256" key="8">
    <source>
        <dbReference type="ARBA" id="ARBA00049348"/>
    </source>
</evidence>